<dbReference type="Gene3D" id="3.20.20.140">
    <property type="entry name" value="Metal-dependent hydrolases"/>
    <property type="match status" value="1"/>
</dbReference>
<dbReference type="InterPro" id="IPR032466">
    <property type="entry name" value="Metal_Hydrolase"/>
</dbReference>
<keyword evidence="1" id="KW-0732">Signal</keyword>
<dbReference type="PANTHER" id="PTHR43135:SF3">
    <property type="entry name" value="ALPHA-D-RIBOSE 1-METHYLPHOSPHONATE 5-TRIPHOSPHATE DIPHOSPHATASE"/>
    <property type="match status" value="1"/>
</dbReference>
<proteinExistence type="predicted"/>
<keyword evidence="4" id="KW-1185">Reference proteome</keyword>
<dbReference type="SUPFAM" id="SSF51338">
    <property type="entry name" value="Composite domain of metallo-dependent hydrolases"/>
    <property type="match status" value="1"/>
</dbReference>
<organism evidence="3 4">
    <name type="scientific">Arenicella chitinivorans</name>
    <dbReference type="NCBI Taxonomy" id="1329800"/>
    <lineage>
        <taxon>Bacteria</taxon>
        <taxon>Pseudomonadati</taxon>
        <taxon>Pseudomonadota</taxon>
        <taxon>Gammaproteobacteria</taxon>
        <taxon>Arenicellales</taxon>
        <taxon>Arenicellaceae</taxon>
        <taxon>Arenicella</taxon>
    </lineage>
</organism>
<dbReference type="PANTHER" id="PTHR43135">
    <property type="entry name" value="ALPHA-D-RIBOSE 1-METHYLPHOSPHONATE 5-TRIPHOSPHATE DIPHOSPHATASE"/>
    <property type="match status" value="1"/>
</dbReference>
<evidence type="ECO:0000313" key="4">
    <source>
        <dbReference type="Proteomes" id="UP000614811"/>
    </source>
</evidence>
<name>A0A918RTT8_9GAMM</name>
<sequence>MKKAAFRLALGSALAFSSLPLFATDTIVNCGATIDVVAGKLTGPRSFTVNSGRIQRVDNVASKAANVIDLSTYTCLPGLIDMHVHLTSQSNPRSYIESFTLNPADYAFRAAHYADITLQAGFTSVRNLGDDGTVTRALRGAIAQGIATGPRIFTAGKSLATTGGHADPTNGHRFDLMGDPHAKSGVVNGVSEARKAVRQRYKEGADLIKITATGGVLSTAKSGQNPQFMDDELTAIISTAKDYGFKVAAHAHGGEGMKRAIKAGVNSIEHGTLMDDEVRRLMKRHGTYLVPTILAGEFVAEKAKIDGYFPEIVRPKAAAIGPQLKANFAKAYEAGVKIAFGTDSGVSAHGDNAREFKLMVDQGMPAMEAIRAATVNAADLLGETENLGTLEPGHFADLVAVKGNPLDDISILETIDFVMKNGEIVKKSR</sequence>
<dbReference type="GO" id="GO:0016810">
    <property type="term" value="F:hydrolase activity, acting on carbon-nitrogen (but not peptide) bonds"/>
    <property type="evidence" value="ECO:0007669"/>
    <property type="project" value="InterPro"/>
</dbReference>
<evidence type="ECO:0000259" key="2">
    <source>
        <dbReference type="Pfam" id="PF01979"/>
    </source>
</evidence>
<dbReference type="Proteomes" id="UP000614811">
    <property type="component" value="Unassembled WGS sequence"/>
</dbReference>
<protein>
    <submittedName>
        <fullName evidence="3">Xaa-Pro dipeptidase</fullName>
    </submittedName>
</protein>
<reference evidence="3" key="1">
    <citation type="journal article" date="2014" name="Int. J. Syst. Evol. Microbiol.">
        <title>Complete genome sequence of Corynebacterium casei LMG S-19264T (=DSM 44701T), isolated from a smear-ripened cheese.</title>
        <authorList>
            <consortium name="US DOE Joint Genome Institute (JGI-PGF)"/>
            <person name="Walter F."/>
            <person name="Albersmeier A."/>
            <person name="Kalinowski J."/>
            <person name="Ruckert C."/>
        </authorList>
    </citation>
    <scope>NUCLEOTIDE SEQUENCE</scope>
    <source>
        <strain evidence="3">KCTC 12711</strain>
    </source>
</reference>
<dbReference type="EMBL" id="BMXA01000003">
    <property type="protein sequence ID" value="GHA10795.1"/>
    <property type="molecule type" value="Genomic_DNA"/>
</dbReference>
<dbReference type="InterPro" id="IPR011059">
    <property type="entry name" value="Metal-dep_hydrolase_composite"/>
</dbReference>
<feature type="chain" id="PRO_5037862163" evidence="1">
    <location>
        <begin position="24"/>
        <end position="429"/>
    </location>
</feature>
<dbReference type="SUPFAM" id="SSF51556">
    <property type="entry name" value="Metallo-dependent hydrolases"/>
    <property type="match status" value="1"/>
</dbReference>
<dbReference type="RefSeq" id="WP_189400585.1">
    <property type="nucleotide sequence ID" value="NZ_BMXA01000003.1"/>
</dbReference>
<dbReference type="InterPro" id="IPR057744">
    <property type="entry name" value="OTAase-like"/>
</dbReference>
<accession>A0A918RTT8</accession>
<dbReference type="InterPro" id="IPR006680">
    <property type="entry name" value="Amidohydro-rel"/>
</dbReference>
<dbReference type="Pfam" id="PF01979">
    <property type="entry name" value="Amidohydro_1"/>
    <property type="match status" value="1"/>
</dbReference>
<comment type="caution">
    <text evidence="3">The sequence shown here is derived from an EMBL/GenBank/DDBJ whole genome shotgun (WGS) entry which is preliminary data.</text>
</comment>
<feature type="signal peptide" evidence="1">
    <location>
        <begin position="1"/>
        <end position="23"/>
    </location>
</feature>
<evidence type="ECO:0000256" key="1">
    <source>
        <dbReference type="SAM" id="SignalP"/>
    </source>
</evidence>
<evidence type="ECO:0000313" key="3">
    <source>
        <dbReference type="EMBL" id="GHA10795.1"/>
    </source>
</evidence>
<reference evidence="3" key="2">
    <citation type="submission" date="2020-09" db="EMBL/GenBank/DDBJ databases">
        <authorList>
            <person name="Sun Q."/>
            <person name="Kim S."/>
        </authorList>
    </citation>
    <scope>NUCLEOTIDE SEQUENCE</scope>
    <source>
        <strain evidence="3">KCTC 12711</strain>
    </source>
</reference>
<feature type="domain" description="Amidohydrolase-related" evidence="2">
    <location>
        <begin position="76"/>
        <end position="425"/>
    </location>
</feature>
<gene>
    <name evidence="3" type="ORF">GCM10008090_20620</name>
</gene>
<dbReference type="AlphaFoldDB" id="A0A918RTT8"/>
<dbReference type="CDD" id="cd01299">
    <property type="entry name" value="Met_dep_hydrolase_A"/>
    <property type="match status" value="1"/>
</dbReference>
<dbReference type="Gene3D" id="2.30.40.10">
    <property type="entry name" value="Urease, subunit C, domain 1"/>
    <property type="match status" value="1"/>
</dbReference>
<dbReference type="InterPro" id="IPR051781">
    <property type="entry name" value="Metallo-dep_Hydrolase"/>
</dbReference>